<reference evidence="7 8" key="1">
    <citation type="submission" date="2019-09" db="EMBL/GenBank/DDBJ databases">
        <title>Serinicoccus pratensis sp. nov., isolated from meadow soil.</title>
        <authorList>
            <person name="Zhang W."/>
        </authorList>
    </citation>
    <scope>NUCLEOTIDE SEQUENCE [LARGE SCALE GENOMIC DNA]</scope>
    <source>
        <strain evidence="7 8">W204</strain>
    </source>
</reference>
<evidence type="ECO:0000256" key="2">
    <source>
        <dbReference type="ARBA" id="ARBA00022679"/>
    </source>
</evidence>
<evidence type="ECO:0000313" key="7">
    <source>
        <dbReference type="EMBL" id="QFG68300.1"/>
    </source>
</evidence>
<evidence type="ECO:0000256" key="1">
    <source>
        <dbReference type="ARBA" id="ARBA00005531"/>
    </source>
</evidence>
<dbReference type="Pfam" id="PF02797">
    <property type="entry name" value="Chal_sti_synt_C"/>
    <property type="match status" value="1"/>
</dbReference>
<dbReference type="PIRSF" id="PIRSF000451">
    <property type="entry name" value="PKS_III"/>
    <property type="match status" value="1"/>
</dbReference>
<feature type="domain" description="Chalcone/stilbene synthase N-terminal" evidence="5">
    <location>
        <begin position="6"/>
        <end position="199"/>
    </location>
</feature>
<gene>
    <name evidence="7" type="ORF">FY030_05865</name>
</gene>
<protein>
    <submittedName>
        <fullName evidence="7">Type III polyketide synthase</fullName>
    </submittedName>
</protein>
<feature type="active site" description="Acyl-thioester intermediate" evidence="4">
    <location>
        <position position="140"/>
    </location>
</feature>
<dbReference type="Proteomes" id="UP000326546">
    <property type="component" value="Chromosome"/>
</dbReference>
<dbReference type="KEGG" id="serw:FY030_05865"/>
<evidence type="ECO:0000256" key="3">
    <source>
        <dbReference type="ARBA" id="ARBA00023315"/>
    </source>
</evidence>
<dbReference type="InterPro" id="IPR011141">
    <property type="entry name" value="Polyketide_synthase_type-III"/>
</dbReference>
<sequence>MPAIAAVRGALPRHRYPQHELTATLARVIGLDPVRTAVLQRLHANAGVATRHLAFPLEDYEHLTLDFGTANDAFVQVGTDLAERAVTDALAAASLRAQDVDLIVSTTVTGIAVPSLDARLMARLPFRPDLRRLPLAGLGCVGGAAGVARVREWLAGEPDGVAVLLAVELCSLTLQQDDDSTANLVASGLFGDGAAAVVMLGDRAAQRHALPGGGAPVQVVSSRSRMYADTAGAMGWDVGASGLRIVLGTEVPDLVREHVREDVDQHLARHGLTREDIGWWVAHPGGPKVLQALAAALEVDDEALGVTWRSLHRIGNLSSVSVLHVLADTLADHPPAPGSHGLLMAMGPGFCLETVLLQAPWSRPEPTRAAG</sequence>
<organism evidence="7 8">
    <name type="scientific">Ornithinimicrobium pratense</name>
    <dbReference type="NCBI Taxonomy" id="2593973"/>
    <lineage>
        <taxon>Bacteria</taxon>
        <taxon>Bacillati</taxon>
        <taxon>Actinomycetota</taxon>
        <taxon>Actinomycetes</taxon>
        <taxon>Micrococcales</taxon>
        <taxon>Ornithinimicrobiaceae</taxon>
        <taxon>Ornithinimicrobium</taxon>
    </lineage>
</organism>
<dbReference type="RefSeq" id="WP_158060688.1">
    <property type="nucleotide sequence ID" value="NZ_CP044427.1"/>
</dbReference>
<comment type="similarity">
    <text evidence="1">Belongs to the thiolase-like superfamily. Chalcone/stilbene synthases family.</text>
</comment>
<dbReference type="InterPro" id="IPR012328">
    <property type="entry name" value="Chalcone/stilbene_synt_C"/>
</dbReference>
<feature type="domain" description="Chalcone/stilbene synthase C-terminal" evidence="6">
    <location>
        <begin position="219"/>
        <end position="358"/>
    </location>
</feature>
<dbReference type="InterPro" id="IPR016039">
    <property type="entry name" value="Thiolase-like"/>
</dbReference>
<evidence type="ECO:0000256" key="4">
    <source>
        <dbReference type="PIRSR" id="PIRSR000451-1"/>
    </source>
</evidence>
<accession>A0A5J6V300</accession>
<proteinExistence type="inferred from homology"/>
<dbReference type="EMBL" id="CP044427">
    <property type="protein sequence ID" value="QFG68300.1"/>
    <property type="molecule type" value="Genomic_DNA"/>
</dbReference>
<evidence type="ECO:0000313" key="8">
    <source>
        <dbReference type="Proteomes" id="UP000326546"/>
    </source>
</evidence>
<keyword evidence="3" id="KW-0012">Acyltransferase</keyword>
<dbReference type="PANTHER" id="PTHR11877">
    <property type="entry name" value="HYDROXYMETHYLGLUTARYL-COA SYNTHASE"/>
    <property type="match status" value="1"/>
</dbReference>
<keyword evidence="2" id="KW-0808">Transferase</keyword>
<evidence type="ECO:0000259" key="5">
    <source>
        <dbReference type="Pfam" id="PF00195"/>
    </source>
</evidence>
<dbReference type="PANTHER" id="PTHR11877:SF99">
    <property type="entry name" value="1,3,6,8-TETRAHYDROXYNAPHTHALENE SYNTHASE"/>
    <property type="match status" value="1"/>
</dbReference>
<dbReference type="Pfam" id="PF00195">
    <property type="entry name" value="Chal_sti_synt_N"/>
    <property type="match status" value="1"/>
</dbReference>
<name>A0A5J6V300_9MICO</name>
<dbReference type="GO" id="GO:0016747">
    <property type="term" value="F:acyltransferase activity, transferring groups other than amino-acyl groups"/>
    <property type="evidence" value="ECO:0007669"/>
    <property type="project" value="InterPro"/>
</dbReference>
<dbReference type="CDD" id="cd00831">
    <property type="entry name" value="CHS_like"/>
    <property type="match status" value="1"/>
</dbReference>
<dbReference type="Gene3D" id="3.40.47.10">
    <property type="match status" value="2"/>
</dbReference>
<dbReference type="AlphaFoldDB" id="A0A5J6V300"/>
<keyword evidence="8" id="KW-1185">Reference proteome</keyword>
<dbReference type="InterPro" id="IPR001099">
    <property type="entry name" value="Chalcone/stilbene_synt_N"/>
</dbReference>
<dbReference type="SUPFAM" id="SSF53901">
    <property type="entry name" value="Thiolase-like"/>
    <property type="match status" value="1"/>
</dbReference>
<evidence type="ECO:0000259" key="6">
    <source>
        <dbReference type="Pfam" id="PF02797"/>
    </source>
</evidence>
<dbReference type="OrthoDB" id="9786288at2"/>
<dbReference type="GO" id="GO:0030639">
    <property type="term" value="P:polyketide biosynthetic process"/>
    <property type="evidence" value="ECO:0007669"/>
    <property type="project" value="TreeGrafter"/>
</dbReference>